<dbReference type="RefSeq" id="WP_007562996.1">
    <property type="nucleotide sequence ID" value="NZ_CAXSQN010000003.1"/>
</dbReference>
<sequence length="139" mass="16029">MKKLTMMLIAACGILLAACSSNTPTNTVEKAFDAMIKGDYETYVRSFYVEDKSEPEKVENDIQDLVKMIQRNAENHPEENIKSYEILKEESSKTGKWVRVGYKLIYQNGKETTSDFYLTKDEDGSWKIQMFGTDKLMEE</sequence>
<reference evidence="3 4" key="1">
    <citation type="submission" date="2008-08" db="EMBL/GenBank/DDBJ databases">
        <title>Draft genome sequence of Bacteroides plebeius (DSM 17135).</title>
        <authorList>
            <person name="Sudarsanam P."/>
            <person name="Ley R."/>
            <person name="Guruge J."/>
            <person name="Turnbaugh P.J."/>
            <person name="Mahowald M."/>
            <person name="Liep D."/>
            <person name="Gordon J."/>
        </authorList>
    </citation>
    <scope>NUCLEOTIDE SEQUENCE [LARGE SCALE GENOMIC DNA]</scope>
    <source>
        <strain evidence="4">DSM 17135 / JCM 12973 / M2</strain>
    </source>
</reference>
<dbReference type="Pfam" id="PF12870">
    <property type="entry name" value="DUF4878"/>
    <property type="match status" value="1"/>
</dbReference>
<dbReference type="AlphaFoldDB" id="B5D1Y3"/>
<feature type="signal peptide" evidence="1">
    <location>
        <begin position="1"/>
        <end position="17"/>
    </location>
</feature>
<comment type="caution">
    <text evidence="3">The sequence shown here is derived from an EMBL/GenBank/DDBJ whole genome shotgun (WGS) entry which is preliminary data.</text>
</comment>
<dbReference type="GeneID" id="43185706"/>
<feature type="domain" description="DUF4878" evidence="2">
    <location>
        <begin position="18"/>
        <end position="128"/>
    </location>
</feature>
<organism evidence="3 4">
    <name type="scientific">Phocaeicola plebeius (strain DSM 17135 / JCM 12973 / CCUG 54634 / M2)</name>
    <name type="common">Bacteroides plebeius</name>
    <dbReference type="NCBI Taxonomy" id="484018"/>
    <lineage>
        <taxon>Bacteria</taxon>
        <taxon>Pseudomonadati</taxon>
        <taxon>Bacteroidota</taxon>
        <taxon>Bacteroidia</taxon>
        <taxon>Bacteroidales</taxon>
        <taxon>Bacteroidaceae</taxon>
        <taxon>Phocaeicola</taxon>
    </lineage>
</organism>
<evidence type="ECO:0000259" key="2">
    <source>
        <dbReference type="Pfam" id="PF12870"/>
    </source>
</evidence>
<evidence type="ECO:0000256" key="1">
    <source>
        <dbReference type="SAM" id="SignalP"/>
    </source>
</evidence>
<evidence type="ECO:0000313" key="3">
    <source>
        <dbReference type="EMBL" id="EDY94576.1"/>
    </source>
</evidence>
<dbReference type="InterPro" id="IPR024267">
    <property type="entry name" value="DUF4878"/>
</dbReference>
<dbReference type="HOGENOM" id="CLU_1841154_0_0_10"/>
<dbReference type="PROSITE" id="PS51257">
    <property type="entry name" value="PROKAR_LIPOPROTEIN"/>
    <property type="match status" value="1"/>
</dbReference>
<evidence type="ECO:0000313" key="4">
    <source>
        <dbReference type="Proteomes" id="UP000003452"/>
    </source>
</evidence>
<accession>B5D1Y3</accession>
<keyword evidence="1" id="KW-0732">Signal</keyword>
<dbReference type="EMBL" id="ABQC02000023">
    <property type="protein sequence ID" value="EDY94576.1"/>
    <property type="molecule type" value="Genomic_DNA"/>
</dbReference>
<proteinExistence type="predicted"/>
<protein>
    <recommendedName>
        <fullName evidence="2">DUF4878 domain-containing protein</fullName>
    </recommendedName>
</protein>
<dbReference type="Gene3D" id="3.10.450.50">
    <property type="match status" value="1"/>
</dbReference>
<name>B5D1Y3_PHOPM</name>
<feature type="chain" id="PRO_5002831093" description="DUF4878 domain-containing protein" evidence="1">
    <location>
        <begin position="18"/>
        <end position="139"/>
    </location>
</feature>
<gene>
    <name evidence="3" type="ORF">BACPLE_02984</name>
</gene>
<dbReference type="OrthoDB" id="1052706at2"/>
<dbReference type="Proteomes" id="UP000003452">
    <property type="component" value="Unassembled WGS sequence"/>
</dbReference>
<reference evidence="3 4" key="2">
    <citation type="submission" date="2008-08" db="EMBL/GenBank/DDBJ databases">
        <authorList>
            <person name="Fulton L."/>
            <person name="Clifton S."/>
            <person name="Fulton B."/>
            <person name="Xu J."/>
            <person name="Minx P."/>
            <person name="Pepin K.H."/>
            <person name="Johnson M."/>
            <person name="Thiruvilangam P."/>
            <person name="Bhonagiri V."/>
            <person name="Nash W.E."/>
            <person name="Mardis E.R."/>
            <person name="Wilson R.K."/>
        </authorList>
    </citation>
    <scope>NUCLEOTIDE SEQUENCE [LARGE SCALE GENOMIC DNA]</scope>
    <source>
        <strain evidence="4">DSM 17135 / JCM 12973 / M2</strain>
    </source>
</reference>